<organism evidence="2 3">
    <name type="scientific">Theileria equi strain WA</name>
    <dbReference type="NCBI Taxonomy" id="1537102"/>
    <lineage>
        <taxon>Eukaryota</taxon>
        <taxon>Sar</taxon>
        <taxon>Alveolata</taxon>
        <taxon>Apicomplexa</taxon>
        <taxon>Aconoidasida</taxon>
        <taxon>Piroplasmida</taxon>
        <taxon>Theileriidae</taxon>
        <taxon>Theileria</taxon>
    </lineage>
</organism>
<accession>L1LEK6</accession>
<dbReference type="EMBL" id="ACOU01000002">
    <property type="protein sequence ID" value="EKX73756.1"/>
    <property type="molecule type" value="Genomic_DNA"/>
</dbReference>
<proteinExistence type="predicted"/>
<dbReference type="GeneID" id="15803120"/>
<keyword evidence="3" id="KW-1185">Reference proteome</keyword>
<dbReference type="Proteomes" id="UP000031512">
    <property type="component" value="Unassembled WGS sequence"/>
</dbReference>
<comment type="caution">
    <text evidence="2">The sequence shown here is derived from an EMBL/GenBank/DDBJ whole genome shotgun (WGS) entry which is preliminary data.</text>
</comment>
<dbReference type="AlphaFoldDB" id="L1LEK6"/>
<name>L1LEK6_THEEQ</name>
<evidence type="ECO:0000313" key="3">
    <source>
        <dbReference type="Proteomes" id="UP000031512"/>
    </source>
</evidence>
<protein>
    <submittedName>
        <fullName evidence="2">Uncharacterized protein</fullName>
    </submittedName>
</protein>
<reference evidence="2 3" key="1">
    <citation type="journal article" date="2012" name="BMC Genomics">
        <title>Comparative genomic analysis and phylogenetic position of Theileria equi.</title>
        <authorList>
            <person name="Kappmeyer L.S."/>
            <person name="Thiagarajan M."/>
            <person name="Herndon D.R."/>
            <person name="Ramsay J.D."/>
            <person name="Caler E."/>
            <person name="Djikeng A."/>
            <person name="Gillespie J.J."/>
            <person name="Lau A.O."/>
            <person name="Roalson E.H."/>
            <person name="Silva J.C."/>
            <person name="Silva M.G."/>
            <person name="Suarez C.E."/>
            <person name="Ueti M.W."/>
            <person name="Nene V.M."/>
            <person name="Mealey R.H."/>
            <person name="Knowles D.P."/>
            <person name="Brayton K.A."/>
        </authorList>
    </citation>
    <scope>NUCLEOTIDE SEQUENCE [LARGE SCALE GENOMIC DNA]</scope>
    <source>
        <strain evidence="2 3">WA</strain>
    </source>
</reference>
<evidence type="ECO:0000256" key="1">
    <source>
        <dbReference type="SAM" id="MobiDB-lite"/>
    </source>
</evidence>
<gene>
    <name evidence="2" type="ORF">BEWA_037930</name>
</gene>
<dbReference type="VEuPathDB" id="PiroplasmaDB:BEWA_037930"/>
<evidence type="ECO:0000313" key="2">
    <source>
        <dbReference type="EMBL" id="EKX73756.1"/>
    </source>
</evidence>
<dbReference type="RefSeq" id="XP_004833208.1">
    <property type="nucleotide sequence ID" value="XM_004833151.1"/>
</dbReference>
<feature type="compositionally biased region" description="Basic and acidic residues" evidence="1">
    <location>
        <begin position="7"/>
        <end position="17"/>
    </location>
</feature>
<sequence length="93" mass="10407">MESSEEQESKNEVEESKNSSSTIFKGFSKAFSTAFQKRTDATPTSSVNVIKTKTKNKTIQKNTARSIPCQTSESKEKKYRKIATRGGILRILV</sequence>
<feature type="region of interest" description="Disordered" evidence="1">
    <location>
        <begin position="1"/>
        <end position="21"/>
    </location>
</feature>
<dbReference type="KEGG" id="beq:BEWA_037930"/>